<dbReference type="Proteomes" id="UP000192441">
    <property type="component" value="Unassembled WGS sequence"/>
</dbReference>
<name>A0A7I7W9E7_9MYCO</name>
<sequence>MPTSMPRALANKVKDVLNYAAEQPAVDVDTRTNTVTPPPSYDYLDDEAKAEVAQKVADVEPRIADVLDEGDAVDDEVARAIAKASGLPGPVHTASSLEDLLGVSNDGPLAPGEVRNRGPVAGTDGKPGIPGIKAADLGEVITLPNGKKVAIFGDSYGKPQVGPPTDPTNTHYPSVAVPVTFDAKGRPHFGPPLTGPDGKNVLFPLPEEAKRAGANNALPAGSITIGKDTYMMVVGTNTNEGLNPKGGSWLVKVTNDPAGGWRPVDGSYRPWSPNADPGKGPIPPTQISGYQASDGKVYIAADAFDRSQGVTMYRVDPDQVWNRGQWEPYNGNNTWGPAGQPATTTITPPGQHWGELSFREVDGKPVLSGTNLNNDSTKIPTVEVHVGDNPTQVLNPDTSPKTVVMSNDPNAPNFVPAPYGGYILPGSTLDNLGIFGSQWYEPQGGPVHYDVQDIRANVKPG</sequence>
<dbReference type="EMBL" id="MVHM01000006">
    <property type="protein sequence ID" value="ORA37846.1"/>
    <property type="molecule type" value="Genomic_DNA"/>
</dbReference>
<evidence type="ECO:0000313" key="2">
    <source>
        <dbReference type="EMBL" id="BBZ12458.1"/>
    </source>
</evidence>
<organism evidence="3 4">
    <name type="scientific">Mycobacterium branderi</name>
    <dbReference type="NCBI Taxonomy" id="43348"/>
    <lineage>
        <taxon>Bacteria</taxon>
        <taxon>Bacillati</taxon>
        <taxon>Actinomycetota</taxon>
        <taxon>Actinomycetes</taxon>
        <taxon>Mycobacteriales</taxon>
        <taxon>Mycobacteriaceae</taxon>
        <taxon>Mycobacterium</taxon>
    </lineage>
</organism>
<dbReference type="Proteomes" id="UP000467379">
    <property type="component" value="Chromosome"/>
</dbReference>
<dbReference type="InterPro" id="IPR025442">
    <property type="entry name" value="DUF4185"/>
</dbReference>
<accession>A0A7I7W9E7</accession>
<proteinExistence type="predicted"/>
<dbReference type="EMBL" id="AP022606">
    <property type="protein sequence ID" value="BBZ12458.1"/>
    <property type="molecule type" value="Genomic_DNA"/>
</dbReference>
<reference evidence="3 4" key="1">
    <citation type="submission" date="2016-12" db="EMBL/GenBank/DDBJ databases">
        <title>The new phylogeny of genus Mycobacterium.</title>
        <authorList>
            <person name="Tortoli E."/>
            <person name="Trovato A."/>
            <person name="Cirillo D.M."/>
        </authorList>
    </citation>
    <scope>NUCLEOTIDE SEQUENCE [LARGE SCALE GENOMIC DNA]</scope>
    <source>
        <strain evidence="3 4">DSM 44624</strain>
    </source>
</reference>
<reference evidence="2 5" key="2">
    <citation type="journal article" date="2019" name="Emerg. Microbes Infect.">
        <title>Comprehensive subspecies identification of 175 nontuberculous mycobacteria species based on 7547 genomic profiles.</title>
        <authorList>
            <person name="Matsumoto Y."/>
            <person name="Kinjo T."/>
            <person name="Motooka D."/>
            <person name="Nabeya D."/>
            <person name="Jung N."/>
            <person name="Uechi K."/>
            <person name="Horii T."/>
            <person name="Iida T."/>
            <person name="Fujita J."/>
            <person name="Nakamura S."/>
        </authorList>
    </citation>
    <scope>NUCLEOTIDE SEQUENCE [LARGE SCALE GENOMIC DNA]</scope>
    <source>
        <strain evidence="2 5">JCM 12687</strain>
    </source>
</reference>
<evidence type="ECO:0000259" key="1">
    <source>
        <dbReference type="Pfam" id="PF13810"/>
    </source>
</evidence>
<gene>
    <name evidence="3" type="ORF">BST20_11960</name>
    <name evidence="2" type="ORF">MBRA_26530</name>
</gene>
<dbReference type="Pfam" id="PF13810">
    <property type="entry name" value="DUF4185"/>
    <property type="match status" value="1"/>
</dbReference>
<reference evidence="2" key="3">
    <citation type="submission" date="2020-02" db="EMBL/GenBank/DDBJ databases">
        <authorList>
            <person name="Matsumoto Y."/>
            <person name="Motooka D."/>
            <person name="Nakamura S."/>
        </authorList>
    </citation>
    <scope>NUCLEOTIDE SEQUENCE</scope>
    <source>
        <strain evidence="2">JCM 12687</strain>
    </source>
</reference>
<feature type="domain" description="DUF4185" evidence="1">
    <location>
        <begin position="131"/>
        <end position="451"/>
    </location>
</feature>
<keyword evidence="5" id="KW-1185">Reference proteome</keyword>
<dbReference type="AlphaFoldDB" id="A0A7I7W9E7"/>
<evidence type="ECO:0000313" key="4">
    <source>
        <dbReference type="Proteomes" id="UP000192441"/>
    </source>
</evidence>
<evidence type="ECO:0000313" key="3">
    <source>
        <dbReference type="EMBL" id="ORA37846.1"/>
    </source>
</evidence>
<dbReference type="OrthoDB" id="4789771at2"/>
<protein>
    <recommendedName>
        <fullName evidence="1">DUF4185 domain-containing protein</fullName>
    </recommendedName>
</protein>
<evidence type="ECO:0000313" key="5">
    <source>
        <dbReference type="Proteomes" id="UP000467379"/>
    </source>
</evidence>